<sequence length="113" mass="12921">MFNYFRKGYLRSVLQIMLIALFAIKSCDLLISYYSAQNKAAMIENIADDDSNDVSEDSFEKIDKKLYSGFETSFSFSSLQWVKHLPAPKCLYSFSIFKEPLRVVLTPPPNSVS</sequence>
<accession>A0A2H9VN78</accession>
<dbReference type="RefSeq" id="WP_100342096.1">
    <property type="nucleotide sequence ID" value="NZ_PGFJ01000002.1"/>
</dbReference>
<feature type="transmembrane region" description="Helical" evidence="1">
    <location>
        <begin position="12"/>
        <end position="34"/>
    </location>
</feature>
<evidence type="ECO:0000256" key="1">
    <source>
        <dbReference type="SAM" id="Phobius"/>
    </source>
</evidence>
<dbReference type="OrthoDB" id="798699at2"/>
<protein>
    <submittedName>
        <fullName evidence="2">Uncharacterized protein</fullName>
    </submittedName>
</protein>
<organism evidence="2 3">
    <name type="scientific">Mucilaginibacter auburnensis</name>
    <dbReference type="NCBI Taxonomy" id="1457233"/>
    <lineage>
        <taxon>Bacteria</taxon>
        <taxon>Pseudomonadati</taxon>
        <taxon>Bacteroidota</taxon>
        <taxon>Sphingobacteriia</taxon>
        <taxon>Sphingobacteriales</taxon>
        <taxon>Sphingobacteriaceae</taxon>
        <taxon>Mucilaginibacter</taxon>
    </lineage>
</organism>
<evidence type="ECO:0000313" key="3">
    <source>
        <dbReference type="Proteomes" id="UP000242687"/>
    </source>
</evidence>
<gene>
    <name evidence="2" type="ORF">CLV57_2923</name>
</gene>
<name>A0A2H9VN78_9SPHI</name>
<proteinExistence type="predicted"/>
<keyword evidence="1" id="KW-1133">Transmembrane helix</keyword>
<dbReference type="Proteomes" id="UP000242687">
    <property type="component" value="Unassembled WGS sequence"/>
</dbReference>
<keyword evidence="1" id="KW-0472">Membrane</keyword>
<comment type="caution">
    <text evidence="2">The sequence shown here is derived from an EMBL/GenBank/DDBJ whole genome shotgun (WGS) entry which is preliminary data.</text>
</comment>
<evidence type="ECO:0000313" key="2">
    <source>
        <dbReference type="EMBL" id="PJJ79784.1"/>
    </source>
</evidence>
<dbReference type="AlphaFoldDB" id="A0A2H9VN78"/>
<reference evidence="2 3" key="1">
    <citation type="submission" date="2017-11" db="EMBL/GenBank/DDBJ databases">
        <title>Genomic Encyclopedia of Archaeal and Bacterial Type Strains, Phase II (KMG-II): From Individual Species to Whole Genera.</title>
        <authorList>
            <person name="Goeker M."/>
        </authorList>
    </citation>
    <scope>NUCLEOTIDE SEQUENCE [LARGE SCALE GENOMIC DNA]</scope>
    <source>
        <strain evidence="2 3">DSM 28175</strain>
    </source>
</reference>
<keyword evidence="1" id="KW-0812">Transmembrane</keyword>
<keyword evidence="3" id="KW-1185">Reference proteome</keyword>
<dbReference type="EMBL" id="PGFJ01000002">
    <property type="protein sequence ID" value="PJJ79784.1"/>
    <property type="molecule type" value="Genomic_DNA"/>
</dbReference>